<accession>A0A6I4MSA8</accession>
<evidence type="ECO:0000259" key="1">
    <source>
        <dbReference type="Pfam" id="PF14587"/>
    </source>
</evidence>
<dbReference type="InterPro" id="IPR039514">
    <property type="entry name" value="6GAL-like"/>
</dbReference>
<sequence length="475" mass="52124">MSDERVIDPKNAYTWDGWGTCLSWWANTELGTRDDLAAALFGTDTVGVEAAGRDMALPGLGLNIVRYNLGACTWTDGSAMVESPAIVRRKQIETFCDGDAWDWRAGANQRSMLAKAREVGADTFEMFSVSPPWWMTVNGNPSGAEHGEQDNLEFQYQKAFARFIAVVAGRARDEWGIRFASVEPFNEPSLSSWHAKQNQEGCHFTLGAQEAVIECLRGALDERGLDDVLIAASDECHYAGAANTWRKFTAQTRRLIGRVNVHGYERDESCRSRAALRETVGDGMPIWQSEYSEGEPDGLAMALSISRDIRYLRPCGWVCWQPVEALDWGLLDGEYDDQTPNPNGGAKGTLKGQVGGVNTKYYVLAQYTRHVRPGMRILGSGHANTVAAHDPSAGRLALVTVNDGAQRTVTYDLRLLTSGTSTARVRVTDTIDAPDARRYARETDAHSRDGILTVTHAANTVTTLELTTHGRTSGV</sequence>
<dbReference type="RefSeq" id="WP_151598041.1">
    <property type="nucleotide sequence ID" value="NZ_WBMS02000039.1"/>
</dbReference>
<evidence type="ECO:0000313" key="2">
    <source>
        <dbReference type="EMBL" id="MWA05619.1"/>
    </source>
</evidence>
<dbReference type="Proteomes" id="UP000462055">
    <property type="component" value="Unassembled WGS sequence"/>
</dbReference>
<keyword evidence="3" id="KW-1185">Reference proteome</keyword>
<protein>
    <submittedName>
        <fullName evidence="2">Beta-1,6-galactanase</fullName>
    </submittedName>
</protein>
<reference evidence="2" key="1">
    <citation type="submission" date="2019-12" db="EMBL/GenBank/DDBJ databases">
        <title>Actinomadura physcomitrii sp. nov., a novel actinomycete isolated from moss [Physcomitrium sphaericum (Ludw) Fuernr].</title>
        <authorList>
            <person name="Zhuang X."/>
        </authorList>
    </citation>
    <scope>NUCLEOTIDE SEQUENCE [LARGE SCALE GENOMIC DNA]</scope>
    <source>
        <strain evidence="2">LD22</strain>
    </source>
</reference>
<dbReference type="GO" id="GO:0004553">
    <property type="term" value="F:hydrolase activity, hydrolyzing O-glycosyl compounds"/>
    <property type="evidence" value="ECO:0007669"/>
    <property type="project" value="InterPro"/>
</dbReference>
<proteinExistence type="predicted"/>
<dbReference type="SUPFAM" id="SSF51445">
    <property type="entry name" value="(Trans)glycosidases"/>
    <property type="match status" value="1"/>
</dbReference>
<evidence type="ECO:0000313" key="3">
    <source>
        <dbReference type="Proteomes" id="UP000462055"/>
    </source>
</evidence>
<dbReference type="Pfam" id="PF14587">
    <property type="entry name" value="Glyco_hydr_30_2"/>
    <property type="match status" value="1"/>
</dbReference>
<comment type="caution">
    <text evidence="2">The sequence shown here is derived from an EMBL/GenBank/DDBJ whole genome shotgun (WGS) entry which is preliminary data.</text>
</comment>
<organism evidence="2 3">
    <name type="scientific">Actinomadura physcomitrii</name>
    <dbReference type="NCBI Taxonomy" id="2650748"/>
    <lineage>
        <taxon>Bacteria</taxon>
        <taxon>Bacillati</taxon>
        <taxon>Actinomycetota</taxon>
        <taxon>Actinomycetes</taxon>
        <taxon>Streptosporangiales</taxon>
        <taxon>Thermomonosporaceae</taxon>
        <taxon>Actinomadura</taxon>
    </lineage>
</organism>
<dbReference type="EMBL" id="WBMS02000039">
    <property type="protein sequence ID" value="MWA05619.1"/>
    <property type="molecule type" value="Genomic_DNA"/>
</dbReference>
<feature type="domain" description="Endo-beta-1,6-galactanase-like" evidence="1">
    <location>
        <begin position="28"/>
        <end position="240"/>
    </location>
</feature>
<gene>
    <name evidence="2" type="ORF">F8568_035720</name>
</gene>
<dbReference type="PANTHER" id="PTHR42767">
    <property type="entry name" value="ENDO-BETA-1,6-GALACTANASE"/>
    <property type="match status" value="1"/>
</dbReference>
<dbReference type="AlphaFoldDB" id="A0A6I4MSA8"/>
<dbReference type="InterPro" id="IPR017853">
    <property type="entry name" value="GH"/>
</dbReference>
<name>A0A6I4MSA8_9ACTN</name>
<dbReference type="PANTHER" id="PTHR42767:SF1">
    <property type="entry name" value="ENDO-BETA-1,6-GALACTANASE-LIKE DOMAIN-CONTAINING PROTEIN"/>
    <property type="match status" value="1"/>
</dbReference>
<dbReference type="Gene3D" id="3.20.20.80">
    <property type="entry name" value="Glycosidases"/>
    <property type="match status" value="1"/>
</dbReference>
<dbReference type="InterPro" id="IPR039743">
    <property type="entry name" value="6GAL/EXGAL"/>
</dbReference>